<dbReference type="Gene3D" id="2.60.120.1440">
    <property type="match status" value="1"/>
</dbReference>
<dbReference type="InterPro" id="IPR012373">
    <property type="entry name" value="Ferrdict_sens_TM"/>
</dbReference>
<evidence type="ECO:0000256" key="1">
    <source>
        <dbReference type="SAM" id="MobiDB-lite"/>
    </source>
</evidence>
<dbReference type="RefSeq" id="WP_138086245.1">
    <property type="nucleotide sequence ID" value="NZ_VAUV01000007.1"/>
</dbReference>
<evidence type="ECO:0000313" key="5">
    <source>
        <dbReference type="Proteomes" id="UP000306196"/>
    </source>
</evidence>
<dbReference type="Proteomes" id="UP000306196">
    <property type="component" value="Unassembled WGS sequence"/>
</dbReference>
<feature type="transmembrane region" description="Helical" evidence="2">
    <location>
        <begin position="88"/>
        <end position="106"/>
    </location>
</feature>
<dbReference type="Pfam" id="PF04773">
    <property type="entry name" value="FecR"/>
    <property type="match status" value="1"/>
</dbReference>
<evidence type="ECO:0000313" key="4">
    <source>
        <dbReference type="EMBL" id="TLD70774.1"/>
    </source>
</evidence>
<protein>
    <submittedName>
        <fullName evidence="4">Iron dicitrate transport regulator FecR</fullName>
    </submittedName>
</protein>
<sequence>MNQDREEVKEVVELANRMLDGRLTAKDQARLEHLVLSSQEARVAYVEHLHLHGVLQESTFRQVETLSEVLKLEPTASMPIRKRRGLPHWLPIAAAFVLMGLGWAFGRWHVPTQVTYARLVEVKGARWDGNRLPTVPGVSIAAGRLKLAAGLATIEFDRGARVTMEGPAELEIVNAEKCFLHEGTLTAHVPPQAVGFVVDTRHARLVDHGTDFGVSVGGEGVAQVRVFDGKVELQHHVSGRSLELLTRQGAQVGNGDFERSEREEDDTGALSRRHQVPEGAGVMMLSTAEGGGRAGYAWSPGTDLHFSKQLLILKYCDRPSFRRKAWLGFDLTKLGDRKVKSANLTLMFEATGWGYASLLPDAVFAVYGVNDDSLDQWRSDDLQWSSAPANDVDGAGADLSKAVKLGSFTMPAGVLDGAFSLSGEALRTFLNDDRNRFATLMVVRETSEIGGGGVVHGFAGNEHPMLRPPTLYLEFEE</sequence>
<feature type="domain" description="FecR protein" evidence="3">
    <location>
        <begin position="152"/>
        <end position="232"/>
    </location>
</feature>
<comment type="caution">
    <text evidence="4">The sequence shown here is derived from an EMBL/GenBank/DDBJ whole genome shotgun (WGS) entry which is preliminary data.</text>
</comment>
<dbReference type="EMBL" id="VAUV01000007">
    <property type="protein sequence ID" value="TLD70774.1"/>
    <property type="molecule type" value="Genomic_DNA"/>
</dbReference>
<keyword evidence="2" id="KW-0812">Transmembrane</keyword>
<gene>
    <name evidence="4" type="ORF">FEM03_10720</name>
</gene>
<accession>A0A5R8KEQ6</accession>
<keyword evidence="2" id="KW-0472">Membrane</keyword>
<dbReference type="PANTHER" id="PTHR30273">
    <property type="entry name" value="PERIPLASMIC SIGNAL SENSOR AND SIGMA FACTOR ACTIVATOR FECR-RELATED"/>
    <property type="match status" value="1"/>
</dbReference>
<organism evidence="4 5">
    <name type="scientific">Phragmitibacter flavus</name>
    <dbReference type="NCBI Taxonomy" id="2576071"/>
    <lineage>
        <taxon>Bacteria</taxon>
        <taxon>Pseudomonadati</taxon>
        <taxon>Verrucomicrobiota</taxon>
        <taxon>Verrucomicrobiia</taxon>
        <taxon>Verrucomicrobiales</taxon>
        <taxon>Verrucomicrobiaceae</taxon>
        <taxon>Phragmitibacter</taxon>
    </lineage>
</organism>
<proteinExistence type="predicted"/>
<keyword evidence="5" id="KW-1185">Reference proteome</keyword>
<dbReference type="AlphaFoldDB" id="A0A5R8KEQ6"/>
<evidence type="ECO:0000259" key="3">
    <source>
        <dbReference type="Pfam" id="PF04773"/>
    </source>
</evidence>
<dbReference type="InterPro" id="IPR006860">
    <property type="entry name" value="FecR"/>
</dbReference>
<reference evidence="4 5" key="1">
    <citation type="submission" date="2019-05" db="EMBL/GenBank/DDBJ databases">
        <title>Verrucobacter flavum gen. nov., sp. nov. a new member of the family Verrucomicrobiaceae.</title>
        <authorList>
            <person name="Szuroczki S."/>
            <person name="Abbaszade G."/>
            <person name="Szabo A."/>
            <person name="Felfoldi T."/>
            <person name="Schumann P."/>
            <person name="Boka K."/>
            <person name="Keki Z."/>
            <person name="Toumi M."/>
            <person name="Toth E."/>
        </authorList>
    </citation>
    <scope>NUCLEOTIDE SEQUENCE [LARGE SCALE GENOMIC DNA]</scope>
    <source>
        <strain evidence="4 5">MG-N-17</strain>
    </source>
</reference>
<keyword evidence="2" id="KW-1133">Transmembrane helix</keyword>
<dbReference type="PANTHER" id="PTHR30273:SF2">
    <property type="entry name" value="PROTEIN FECR"/>
    <property type="match status" value="1"/>
</dbReference>
<evidence type="ECO:0000256" key="2">
    <source>
        <dbReference type="SAM" id="Phobius"/>
    </source>
</evidence>
<name>A0A5R8KEQ6_9BACT</name>
<feature type="region of interest" description="Disordered" evidence="1">
    <location>
        <begin position="253"/>
        <end position="273"/>
    </location>
</feature>
<dbReference type="OrthoDB" id="176855at2"/>
<dbReference type="GO" id="GO:0016989">
    <property type="term" value="F:sigma factor antagonist activity"/>
    <property type="evidence" value="ECO:0007669"/>
    <property type="project" value="TreeGrafter"/>
</dbReference>